<evidence type="ECO:0000313" key="3">
    <source>
        <dbReference type="Proteomes" id="UP000266693"/>
    </source>
</evidence>
<gene>
    <name evidence="2" type="ORF">D1610_04325</name>
</gene>
<reference evidence="2 3" key="1">
    <citation type="submission" date="2018-08" db="EMBL/GenBank/DDBJ databases">
        <title>The multiple taxonomic identification of Sphingomonas gilva.</title>
        <authorList>
            <person name="Zhu D."/>
            <person name="Zheng S."/>
        </authorList>
    </citation>
    <scope>NUCLEOTIDE SEQUENCE [LARGE SCALE GENOMIC DNA]</scope>
    <source>
        <strain evidence="2 3">ZDH117</strain>
    </source>
</reference>
<evidence type="ECO:0000256" key="1">
    <source>
        <dbReference type="SAM" id="MobiDB-lite"/>
    </source>
</evidence>
<name>A0A396RRR1_9SPHN</name>
<sequence>MSLPAKIDEQDVMEEFEELLCSIATGVPPDRSAAMRFSRCRTALLESPSKDLLPGFVYQCLSVFRFKDFITLYDPDITLRDAFIRRAFSRCRAMSGAPPAHGQRATAKSQNWMS</sequence>
<keyword evidence="3" id="KW-1185">Reference proteome</keyword>
<feature type="region of interest" description="Disordered" evidence="1">
    <location>
        <begin position="94"/>
        <end position="114"/>
    </location>
</feature>
<dbReference type="Proteomes" id="UP000266693">
    <property type="component" value="Unassembled WGS sequence"/>
</dbReference>
<protein>
    <submittedName>
        <fullName evidence="2">Uncharacterized protein</fullName>
    </submittedName>
</protein>
<dbReference type="OrthoDB" id="9945637at2"/>
<evidence type="ECO:0000313" key="2">
    <source>
        <dbReference type="EMBL" id="RHW19334.1"/>
    </source>
</evidence>
<dbReference type="RefSeq" id="WP_118862840.1">
    <property type="nucleotide sequence ID" value="NZ_QWLV01000001.1"/>
</dbReference>
<comment type="caution">
    <text evidence="2">The sequence shown here is derived from an EMBL/GenBank/DDBJ whole genome shotgun (WGS) entry which is preliminary data.</text>
</comment>
<dbReference type="EMBL" id="QWLV01000001">
    <property type="protein sequence ID" value="RHW19334.1"/>
    <property type="molecule type" value="Genomic_DNA"/>
</dbReference>
<dbReference type="AlphaFoldDB" id="A0A396RRR1"/>
<organism evidence="2 3">
    <name type="scientific">Sphingomonas gilva</name>
    <dbReference type="NCBI Taxonomy" id="2305907"/>
    <lineage>
        <taxon>Bacteria</taxon>
        <taxon>Pseudomonadati</taxon>
        <taxon>Pseudomonadota</taxon>
        <taxon>Alphaproteobacteria</taxon>
        <taxon>Sphingomonadales</taxon>
        <taxon>Sphingomonadaceae</taxon>
        <taxon>Sphingomonas</taxon>
    </lineage>
</organism>
<accession>A0A396RRR1</accession>
<proteinExistence type="predicted"/>